<dbReference type="PROSITE" id="PS51257">
    <property type="entry name" value="PROKAR_LIPOPROTEIN"/>
    <property type="match status" value="1"/>
</dbReference>
<dbReference type="EMBL" id="JACOPP010000012">
    <property type="protein sequence ID" value="MBC5734026.1"/>
    <property type="molecule type" value="Genomic_DNA"/>
</dbReference>
<keyword evidence="1" id="KW-1133">Transmembrane helix</keyword>
<accession>A0A8J6J787</accession>
<comment type="caution">
    <text evidence="2">The sequence shown here is derived from an EMBL/GenBank/DDBJ whole genome shotgun (WGS) entry which is preliminary data.</text>
</comment>
<reference evidence="2" key="1">
    <citation type="submission" date="2020-08" db="EMBL/GenBank/DDBJ databases">
        <title>Genome public.</title>
        <authorList>
            <person name="Liu C."/>
            <person name="Sun Q."/>
        </authorList>
    </citation>
    <scope>NUCLEOTIDE SEQUENCE</scope>
    <source>
        <strain evidence="2">NSJ-51</strain>
    </source>
</reference>
<keyword evidence="1" id="KW-0812">Transmembrane</keyword>
<feature type="transmembrane region" description="Helical" evidence="1">
    <location>
        <begin position="75"/>
        <end position="95"/>
    </location>
</feature>
<feature type="transmembrane region" description="Helical" evidence="1">
    <location>
        <begin position="101"/>
        <end position="120"/>
    </location>
</feature>
<organism evidence="2 3">
    <name type="scientific">Lawsonibacter hominis</name>
    <dbReference type="NCBI Taxonomy" id="2763053"/>
    <lineage>
        <taxon>Bacteria</taxon>
        <taxon>Bacillati</taxon>
        <taxon>Bacillota</taxon>
        <taxon>Clostridia</taxon>
        <taxon>Eubacteriales</taxon>
        <taxon>Oscillospiraceae</taxon>
        <taxon>Lawsonibacter</taxon>
    </lineage>
</organism>
<keyword evidence="1" id="KW-0472">Membrane</keyword>
<evidence type="ECO:0000313" key="3">
    <source>
        <dbReference type="Proteomes" id="UP000661435"/>
    </source>
</evidence>
<dbReference type="AlphaFoldDB" id="A0A8J6J787"/>
<dbReference type="Pfam" id="PF20122">
    <property type="entry name" value="DUF6512"/>
    <property type="match status" value="1"/>
</dbReference>
<evidence type="ECO:0000313" key="2">
    <source>
        <dbReference type="EMBL" id="MBC5734026.1"/>
    </source>
</evidence>
<sequence length="171" mass="18730">MSRLSKSALLLFVVATLAGACLHFVYALFPNAVTACFSPVQESLWEHLKLLYWPYLAASLLLARNEGWDTLRVRALTLLLCCAAALAAGWLYHIILGGEALFFDVALYVLTMAAAFLLPGLLRQFPLARRGLWLLLAVALGAAILLFTFLPPSGPLFLDLTAVNTWHTLPC</sequence>
<protein>
    <submittedName>
        <fullName evidence="2">Uncharacterized protein</fullName>
    </submittedName>
</protein>
<proteinExistence type="predicted"/>
<dbReference type="InterPro" id="IPR045407">
    <property type="entry name" value="DUF6512"/>
</dbReference>
<evidence type="ECO:0000256" key="1">
    <source>
        <dbReference type="SAM" id="Phobius"/>
    </source>
</evidence>
<dbReference type="Proteomes" id="UP000661435">
    <property type="component" value="Unassembled WGS sequence"/>
</dbReference>
<dbReference type="RefSeq" id="WP_186907915.1">
    <property type="nucleotide sequence ID" value="NZ_JACOPP010000012.1"/>
</dbReference>
<gene>
    <name evidence="2" type="ORF">H8S57_09845</name>
</gene>
<feature type="transmembrane region" description="Helical" evidence="1">
    <location>
        <begin position="45"/>
        <end position="63"/>
    </location>
</feature>
<keyword evidence="3" id="KW-1185">Reference proteome</keyword>
<feature type="transmembrane region" description="Helical" evidence="1">
    <location>
        <begin position="132"/>
        <end position="150"/>
    </location>
</feature>
<name>A0A8J6J787_9FIRM</name>